<evidence type="ECO:0000313" key="3">
    <source>
        <dbReference type="Proteomes" id="UP000237347"/>
    </source>
</evidence>
<name>A0AAW0JFV3_QUESU</name>
<dbReference type="EMBL" id="PKMF04000564">
    <property type="protein sequence ID" value="KAK7825769.1"/>
    <property type="molecule type" value="Genomic_DNA"/>
</dbReference>
<organism evidence="2 3">
    <name type="scientific">Quercus suber</name>
    <name type="common">Cork oak</name>
    <dbReference type="NCBI Taxonomy" id="58331"/>
    <lineage>
        <taxon>Eukaryota</taxon>
        <taxon>Viridiplantae</taxon>
        <taxon>Streptophyta</taxon>
        <taxon>Embryophyta</taxon>
        <taxon>Tracheophyta</taxon>
        <taxon>Spermatophyta</taxon>
        <taxon>Magnoliopsida</taxon>
        <taxon>eudicotyledons</taxon>
        <taxon>Gunneridae</taxon>
        <taxon>Pentapetalae</taxon>
        <taxon>rosids</taxon>
        <taxon>fabids</taxon>
        <taxon>Fagales</taxon>
        <taxon>Fagaceae</taxon>
        <taxon>Quercus</taxon>
    </lineage>
</organism>
<feature type="region of interest" description="Disordered" evidence="1">
    <location>
        <begin position="1"/>
        <end position="32"/>
    </location>
</feature>
<sequence>MLKGLNHIWGSPTFDEGSLTDRADNQEYSSSARGGKMLCQRDHSYRRQIREQCMLHGSQHNLHQSWLEKGHQLFEVAYIFQASQSA</sequence>
<dbReference type="AlphaFoldDB" id="A0AAW0JFV3"/>
<reference evidence="2 3" key="1">
    <citation type="journal article" date="2018" name="Sci. Data">
        <title>The draft genome sequence of cork oak.</title>
        <authorList>
            <person name="Ramos A.M."/>
            <person name="Usie A."/>
            <person name="Barbosa P."/>
            <person name="Barros P.M."/>
            <person name="Capote T."/>
            <person name="Chaves I."/>
            <person name="Simoes F."/>
            <person name="Abreu I."/>
            <person name="Carrasquinho I."/>
            <person name="Faro C."/>
            <person name="Guimaraes J.B."/>
            <person name="Mendonca D."/>
            <person name="Nobrega F."/>
            <person name="Rodrigues L."/>
            <person name="Saibo N.J.M."/>
            <person name="Varela M.C."/>
            <person name="Egas C."/>
            <person name="Matos J."/>
            <person name="Miguel C.M."/>
            <person name="Oliveira M.M."/>
            <person name="Ricardo C.P."/>
            <person name="Goncalves S."/>
        </authorList>
    </citation>
    <scope>NUCLEOTIDE SEQUENCE [LARGE SCALE GENOMIC DNA]</scope>
    <source>
        <strain evidence="3">cv. HL8</strain>
    </source>
</reference>
<keyword evidence="3" id="KW-1185">Reference proteome</keyword>
<evidence type="ECO:0000256" key="1">
    <source>
        <dbReference type="SAM" id="MobiDB-lite"/>
    </source>
</evidence>
<comment type="caution">
    <text evidence="2">The sequence shown here is derived from an EMBL/GenBank/DDBJ whole genome shotgun (WGS) entry which is preliminary data.</text>
</comment>
<accession>A0AAW0JFV3</accession>
<proteinExistence type="predicted"/>
<evidence type="ECO:0000313" key="2">
    <source>
        <dbReference type="EMBL" id="KAK7825769.1"/>
    </source>
</evidence>
<protein>
    <submittedName>
        <fullName evidence="2">Uncharacterized protein</fullName>
    </submittedName>
</protein>
<dbReference type="Proteomes" id="UP000237347">
    <property type="component" value="Unassembled WGS sequence"/>
</dbReference>
<gene>
    <name evidence="2" type="ORF">CFP56_032748</name>
</gene>